<dbReference type="NCBIfam" id="NF009466">
    <property type="entry name" value="PRK12826.1-2"/>
    <property type="match status" value="1"/>
</dbReference>
<dbReference type="PRINTS" id="PR00080">
    <property type="entry name" value="SDRFAMILY"/>
</dbReference>
<keyword evidence="6" id="KW-1185">Reference proteome</keyword>
<dbReference type="RefSeq" id="WP_262394832.1">
    <property type="nucleotide sequence ID" value="NZ_JACRTD010000003.1"/>
</dbReference>
<dbReference type="NCBIfam" id="NF047420">
    <property type="entry name" value="EF_P_mod_YmfI"/>
    <property type="match status" value="1"/>
</dbReference>
<dbReference type="PRINTS" id="PR00081">
    <property type="entry name" value="GDHRDH"/>
</dbReference>
<dbReference type="SUPFAM" id="SSF51735">
    <property type="entry name" value="NAD(P)-binding Rossmann-fold domains"/>
    <property type="match status" value="1"/>
</dbReference>
<dbReference type="GO" id="GO:0016491">
    <property type="term" value="F:oxidoreductase activity"/>
    <property type="evidence" value="ECO:0007669"/>
    <property type="project" value="UniProtKB-KW"/>
</dbReference>
<accession>A0A926ER01</accession>
<dbReference type="InterPro" id="IPR020904">
    <property type="entry name" value="Sc_DH/Rdtase_CS"/>
</dbReference>
<protein>
    <submittedName>
        <fullName evidence="5">3-oxoacyl-ACP reductase FabG</fullName>
    </submittedName>
</protein>
<name>A0A926ER01_9FIRM</name>
<dbReference type="PANTHER" id="PTHR42879">
    <property type="entry name" value="3-OXOACYL-(ACYL-CARRIER-PROTEIN) REDUCTASE"/>
    <property type="match status" value="1"/>
</dbReference>
<sequence length="244" mass="25996">MSRSVLITGASRGIGRESAKLFAQNGWKVAVNYCSSERQALELVKELSDMGSEAIAVQGDVSDRSQVTAMAASLLKDFGELDVLVNNAGIAQQKLFTDITPNDWDRMFDINIKGMFHCCQCFLPQMIRRQSGKIINLSSIWGLVGSSCEVHYSAAKAAVIGFTKALAKEVGPSGIQVNCVAPGVITTEMNAALDADSLNALKEETPLGILGTPQDIAQAIYFLAESGSDFITGQVLSPNGGFVI</sequence>
<keyword evidence="3" id="KW-0443">Lipid metabolism</keyword>
<evidence type="ECO:0000256" key="1">
    <source>
        <dbReference type="ARBA" id="ARBA00006484"/>
    </source>
</evidence>
<dbReference type="FunFam" id="3.40.50.720:FF:000173">
    <property type="entry name" value="3-oxoacyl-[acyl-carrier protein] reductase"/>
    <property type="match status" value="1"/>
</dbReference>
<dbReference type="Proteomes" id="UP000623678">
    <property type="component" value="Unassembled WGS sequence"/>
</dbReference>
<dbReference type="EMBL" id="JACRTD010000003">
    <property type="protein sequence ID" value="MBC8585052.1"/>
    <property type="molecule type" value="Genomic_DNA"/>
</dbReference>
<dbReference type="NCBIfam" id="NF005559">
    <property type="entry name" value="PRK07231.1"/>
    <property type="match status" value="1"/>
</dbReference>
<evidence type="ECO:0000313" key="5">
    <source>
        <dbReference type="EMBL" id="MBC8585052.1"/>
    </source>
</evidence>
<keyword evidence="3" id="KW-0753">Steroid metabolism</keyword>
<dbReference type="PROSITE" id="PS00061">
    <property type="entry name" value="ADH_SHORT"/>
    <property type="match status" value="1"/>
</dbReference>
<keyword evidence="2" id="KW-0560">Oxidoreductase</keyword>
<dbReference type="GO" id="GO:0008202">
    <property type="term" value="P:steroid metabolic process"/>
    <property type="evidence" value="ECO:0007669"/>
    <property type="project" value="UniProtKB-KW"/>
</dbReference>
<dbReference type="AlphaFoldDB" id="A0A926ER01"/>
<dbReference type="Gene3D" id="3.40.50.720">
    <property type="entry name" value="NAD(P)-binding Rossmann-like Domain"/>
    <property type="match status" value="1"/>
</dbReference>
<dbReference type="Pfam" id="PF00106">
    <property type="entry name" value="adh_short"/>
    <property type="match status" value="1"/>
</dbReference>
<comment type="similarity">
    <text evidence="1 4">Belongs to the short-chain dehydrogenases/reductases (SDR) family.</text>
</comment>
<evidence type="ECO:0000256" key="3">
    <source>
        <dbReference type="ARBA" id="ARBA00023221"/>
    </source>
</evidence>
<evidence type="ECO:0000313" key="6">
    <source>
        <dbReference type="Proteomes" id="UP000623678"/>
    </source>
</evidence>
<evidence type="ECO:0000256" key="4">
    <source>
        <dbReference type="RuleBase" id="RU000363"/>
    </source>
</evidence>
<dbReference type="PANTHER" id="PTHR42879:SF2">
    <property type="entry name" value="3-OXOACYL-[ACYL-CARRIER-PROTEIN] REDUCTASE FABG"/>
    <property type="match status" value="1"/>
</dbReference>
<dbReference type="InterPro" id="IPR050259">
    <property type="entry name" value="SDR"/>
</dbReference>
<gene>
    <name evidence="5" type="primary">fabG</name>
    <name evidence="5" type="ORF">H8705_05585</name>
</gene>
<dbReference type="InterPro" id="IPR036291">
    <property type="entry name" value="NAD(P)-bd_dom_sf"/>
</dbReference>
<evidence type="ECO:0000256" key="2">
    <source>
        <dbReference type="ARBA" id="ARBA00023002"/>
    </source>
</evidence>
<dbReference type="GO" id="GO:0032787">
    <property type="term" value="P:monocarboxylic acid metabolic process"/>
    <property type="evidence" value="ECO:0007669"/>
    <property type="project" value="UniProtKB-ARBA"/>
</dbReference>
<comment type="caution">
    <text evidence="5">The sequence shown here is derived from an EMBL/GenBank/DDBJ whole genome shotgun (WGS) entry which is preliminary data.</text>
</comment>
<proteinExistence type="inferred from homology"/>
<organism evidence="5 6">
    <name type="scientific">Youxingia wuxianensis</name>
    <dbReference type="NCBI Taxonomy" id="2763678"/>
    <lineage>
        <taxon>Bacteria</taxon>
        <taxon>Bacillati</taxon>
        <taxon>Bacillota</taxon>
        <taxon>Clostridia</taxon>
        <taxon>Eubacteriales</taxon>
        <taxon>Oscillospiraceae</taxon>
        <taxon>Youxingia</taxon>
    </lineage>
</organism>
<reference evidence="5" key="1">
    <citation type="submission" date="2020-08" db="EMBL/GenBank/DDBJ databases">
        <title>Genome public.</title>
        <authorList>
            <person name="Liu C."/>
            <person name="Sun Q."/>
        </authorList>
    </citation>
    <scope>NUCLEOTIDE SEQUENCE</scope>
    <source>
        <strain evidence="5">NSJ-64</strain>
    </source>
</reference>
<dbReference type="InterPro" id="IPR002347">
    <property type="entry name" value="SDR_fam"/>
</dbReference>